<feature type="domain" description="NACHT" evidence="1">
    <location>
        <begin position="331"/>
        <end position="504"/>
    </location>
</feature>
<evidence type="ECO:0000259" key="1">
    <source>
        <dbReference type="Pfam" id="PF05729"/>
    </source>
</evidence>
<protein>
    <recommendedName>
        <fullName evidence="1">NACHT domain-containing protein</fullName>
    </recommendedName>
</protein>
<dbReference type="InterPro" id="IPR027417">
    <property type="entry name" value="P-loop_NTPase"/>
</dbReference>
<dbReference type="RefSeq" id="WP_066152771.1">
    <property type="nucleotide sequence ID" value="NZ_LRUU01000053.1"/>
</dbReference>
<gene>
    <name evidence="2" type="ORF">pM830MA_0062</name>
</gene>
<evidence type="ECO:0000313" key="2">
    <source>
        <dbReference type="EMBL" id="QEI46251.1"/>
    </source>
</evidence>
<dbReference type="InterPro" id="IPR007111">
    <property type="entry name" value="NACHT_NTPase"/>
</dbReference>
<organism evidence="2">
    <name type="scientific">Aliarcobacter cryaerophilus</name>
    <dbReference type="NCBI Taxonomy" id="28198"/>
    <lineage>
        <taxon>Bacteria</taxon>
        <taxon>Pseudomonadati</taxon>
        <taxon>Campylobacterota</taxon>
        <taxon>Epsilonproteobacteria</taxon>
        <taxon>Campylobacterales</taxon>
        <taxon>Arcobacteraceae</taxon>
        <taxon>Aliarcobacter</taxon>
    </lineage>
</organism>
<sequence length="954" mass="112891">MIGKKRENLINYTLSAMQEYDLAIKNIEKKDYARYSENCSNQARKASESLCKCIIIQSDLSDDEKEQLNKNDLNNLIQQVSKNKQPFILDSYLRQRVGNRLNILRTTGNDGSHENDYKITNDDLNEIKSSLLYLLKWYYNEHSEIEIPKELVYLFETENSFEFTMLDNILSSKFSKSENLYEEKRYKLKYELWKVHLMLDMYILFLDKDINITKTVNDFFKRLTFSIDFLTIITPHSINEKRIENIKKVFNDYKESNFEKIKDINVVSLSDFIWDNFSSNNKDIKEVYEEKYFMDQHLFELDKDYEVVKNELSIKYLLENSIEKEFAKPITLILGQGGVGKSTLTETLVNKINKRYTSKRAILIKAEILKNALKDSIDNISLTIDSIFDLYNLYLKYIDTDVMNFELNNKNIFNLSILSGNIILIIDGLDEIAGLLKEKFNLNNFVKSLVDLNKQLGECRIISTARDSYWNKEKDTINQIYVDVKYLFGFDDENVNKYLEKRFGKDVKEKYIQKVNILLKDIIDKRTKQYLPFYVNLISGVIETNDDINSLKINHSIKEYYHNEEVLDFLIYSILNREIVRHSFSINVSSFIEIFLELVANHGSTINKEDINGILNLYFNDENITDKFMLNPLLQEQNGIIKFRYDFLYNYFIVLYFIKSLKTHQIDNDFIKIFCHLYDGNNLLFEDTVKFFKKNDSFKDLKISHEKLIKKYKEENTKPMKLKLEKSISALLYLIQKVAGNNLSQDKRISYIIDLYTKEIRYFFIWGKFYPINLSGIHIYNSKFINYNNLCNSTIDESTRFYYSDISLSDDVETCININKNIFDSTCTLNTKINEILKTFDNNENAKEEIIKTELKRVFNHFFGNGYFENRKKDGCSNFGKKIYMKDNLITFLLKENVLCDYDPRRYSITEYFEPIVSDFIKNNNDVKLRNLIDKLMDICKVTTKSKKECDEPL</sequence>
<dbReference type="Gene3D" id="3.40.50.300">
    <property type="entry name" value="P-loop containing nucleotide triphosphate hydrolases"/>
    <property type="match status" value="1"/>
</dbReference>
<dbReference type="EMBL" id="MK715471">
    <property type="protein sequence ID" value="QEI46251.1"/>
    <property type="molecule type" value="Genomic_DNA"/>
</dbReference>
<proteinExistence type="predicted"/>
<reference evidence="2" key="1">
    <citation type="journal article" date="2019" name="Front. Microbiol.">
        <title>Arcobacter cryaerophilus Isolated From New Zealand Mussels Harbor a Putative Virulence Plasmid.</title>
        <authorList>
            <person name="On S.L.W."/>
            <person name="Althaus D."/>
            <person name="Miller W.G."/>
            <person name="Lizamore D."/>
            <person name="Wong S.G.L."/>
            <person name="Mathai A.J."/>
            <person name="Chelikani V."/>
            <person name="Carter G.P."/>
        </authorList>
    </citation>
    <scope>NUCLEOTIDE SEQUENCE</scope>
    <source>
        <strain evidence="2">M830MA</strain>
        <plasmid evidence="2">pM830MA</plasmid>
    </source>
</reference>
<geneLocation type="plasmid" evidence="2">
    <name>pM830MA</name>
</geneLocation>
<accession>A0A5C0E5A4</accession>
<dbReference type="Pfam" id="PF05729">
    <property type="entry name" value="NACHT"/>
    <property type="match status" value="1"/>
</dbReference>
<dbReference type="AlphaFoldDB" id="A0A5C0E5A4"/>
<dbReference type="SUPFAM" id="SSF52540">
    <property type="entry name" value="P-loop containing nucleoside triphosphate hydrolases"/>
    <property type="match status" value="1"/>
</dbReference>
<keyword evidence="2" id="KW-0614">Plasmid</keyword>
<name>A0A5C0E5A4_9BACT</name>